<dbReference type="Proteomes" id="UP001247542">
    <property type="component" value="Unassembled WGS sequence"/>
</dbReference>
<protein>
    <submittedName>
        <fullName evidence="3">HNH endonuclease family protein</fullName>
    </submittedName>
</protein>
<dbReference type="InterPro" id="IPR011089">
    <property type="entry name" value="GmrSD_C"/>
</dbReference>
<dbReference type="GO" id="GO:0004519">
    <property type="term" value="F:endonuclease activity"/>
    <property type="evidence" value="ECO:0007669"/>
    <property type="project" value="UniProtKB-KW"/>
</dbReference>
<comment type="caution">
    <text evidence="3">The sequence shown here is derived from an EMBL/GenBank/DDBJ whole genome shotgun (WGS) entry which is preliminary data.</text>
</comment>
<dbReference type="Pfam" id="PF07510">
    <property type="entry name" value="GmrSD_C"/>
    <property type="match status" value="1"/>
</dbReference>
<dbReference type="PANTHER" id="PTHR24094:SF15">
    <property type="entry name" value="AMP-DEPENDENT SYNTHETASE_LIGASE DOMAIN-CONTAINING PROTEIN-RELATED"/>
    <property type="match status" value="1"/>
</dbReference>
<keyword evidence="4" id="KW-1185">Reference proteome</keyword>
<keyword evidence="3" id="KW-0378">Hydrolase</keyword>
<accession>A0ABU3I908</accession>
<proteinExistence type="predicted"/>
<organism evidence="3 4">
    <name type="scientific">Gleimia hominis</name>
    <dbReference type="NCBI Taxonomy" id="595468"/>
    <lineage>
        <taxon>Bacteria</taxon>
        <taxon>Bacillati</taxon>
        <taxon>Actinomycetota</taxon>
        <taxon>Actinomycetes</taxon>
        <taxon>Actinomycetales</taxon>
        <taxon>Actinomycetaceae</taxon>
        <taxon>Gleimia</taxon>
    </lineage>
</organism>
<keyword evidence="1" id="KW-0472">Membrane</keyword>
<evidence type="ECO:0000313" key="4">
    <source>
        <dbReference type="Proteomes" id="UP001247542"/>
    </source>
</evidence>
<dbReference type="RefSeq" id="WP_313272067.1">
    <property type="nucleotide sequence ID" value="NZ_JASXSX010000001.1"/>
</dbReference>
<evidence type="ECO:0000259" key="2">
    <source>
        <dbReference type="Pfam" id="PF07510"/>
    </source>
</evidence>
<sequence length="230" mass="25665">MRKIRVADWGVIILISMIGLALVLYLSSGTLGKFFGRAKLEDIPYSQARNYVAQLQVRGKQHTPKYARAAYGQAWADVDRNGCDTRNDILGRDMTAVRFKNGNCKVASGELNDPYTGKKIHFKRGAETSPAVQIDHVVALADAWRSGAWQWDLNKREQFANDPMNLLAVDGPANQDKGSKSADQWLPPNEDYQCAYVARQAKVKARWVLTVTTQEKQAIINTLAHCPAMD</sequence>
<gene>
    <name evidence="3" type="ORF">QS713_02110</name>
</gene>
<reference evidence="3 4" key="1">
    <citation type="submission" date="2023-06" db="EMBL/GenBank/DDBJ databases">
        <title>Draft genome sequence of Gleimia hominis type strain CCUG 57540T.</title>
        <authorList>
            <person name="Salva-Serra F."/>
            <person name="Cardew S."/>
            <person name="Jensie Markopoulos S."/>
            <person name="Ohlen M."/>
            <person name="Inganas E."/>
            <person name="Svensson-Stadler L."/>
            <person name="Moore E.R.B."/>
        </authorList>
    </citation>
    <scope>NUCLEOTIDE SEQUENCE [LARGE SCALE GENOMIC DNA]</scope>
    <source>
        <strain evidence="3 4">CCUG 57540</strain>
    </source>
</reference>
<keyword evidence="3" id="KW-0255">Endonuclease</keyword>
<keyword evidence="3" id="KW-0540">Nuclease</keyword>
<dbReference type="EMBL" id="JASXSX010000001">
    <property type="protein sequence ID" value="MDT3766858.1"/>
    <property type="molecule type" value="Genomic_DNA"/>
</dbReference>
<keyword evidence="1" id="KW-1133">Transmembrane helix</keyword>
<evidence type="ECO:0000256" key="1">
    <source>
        <dbReference type="SAM" id="Phobius"/>
    </source>
</evidence>
<dbReference type="PANTHER" id="PTHR24094">
    <property type="entry name" value="SECRETED PROTEIN"/>
    <property type="match status" value="1"/>
</dbReference>
<feature type="domain" description="GmrSD restriction endonucleases C-terminal" evidence="2">
    <location>
        <begin position="84"/>
        <end position="220"/>
    </location>
</feature>
<keyword evidence="1" id="KW-0812">Transmembrane</keyword>
<feature type="transmembrane region" description="Helical" evidence="1">
    <location>
        <begin position="6"/>
        <end position="27"/>
    </location>
</feature>
<evidence type="ECO:0000313" key="3">
    <source>
        <dbReference type="EMBL" id="MDT3766858.1"/>
    </source>
</evidence>
<name>A0ABU3I908_9ACTO</name>